<dbReference type="RefSeq" id="WP_142809953.1">
    <property type="nucleotide sequence ID" value="NZ_JAAAUB010000001.1"/>
</dbReference>
<name>A0ABX1QIW2_9PROT</name>
<evidence type="ECO:0000313" key="2">
    <source>
        <dbReference type="Proteomes" id="UP000669605"/>
    </source>
</evidence>
<dbReference type="Proteomes" id="UP000669605">
    <property type="component" value="Unassembled WGS sequence"/>
</dbReference>
<evidence type="ECO:0000313" key="1">
    <source>
        <dbReference type="EMBL" id="NMH15687.1"/>
    </source>
</evidence>
<dbReference type="InterPro" id="IPR025427">
    <property type="entry name" value="DUF4160"/>
</dbReference>
<dbReference type="EMBL" id="JAAAUB010000001">
    <property type="protein sequence ID" value="NMH15687.1"/>
    <property type="molecule type" value="Genomic_DNA"/>
</dbReference>
<accession>A0ABX1QIW2</accession>
<organism evidence="1 2">
    <name type="scientific">Tepidiphilus baoligensis</name>
    <dbReference type="NCBI Taxonomy" id="2698687"/>
    <lineage>
        <taxon>Bacteria</taxon>
        <taxon>Pseudomonadati</taxon>
        <taxon>Pseudomonadota</taxon>
        <taxon>Hydrogenophilia</taxon>
        <taxon>Hydrogenophilales</taxon>
        <taxon>Hydrogenophilaceae</taxon>
        <taxon>Tepidiphilus</taxon>
    </lineage>
</organism>
<protein>
    <submittedName>
        <fullName evidence="1">DUF4160 domain-containing protein</fullName>
    </submittedName>
</protein>
<keyword evidence="2" id="KW-1185">Reference proteome</keyword>
<reference evidence="1 2" key="1">
    <citation type="journal article" date="2020" name="Curr. Microbiol.">
        <title>Tepidiphilus baoligensis sp. nov., a Novel Bacterium of the Family Hydrogenophilaceae Isolated from an Oil Reservoir.</title>
        <authorList>
            <person name="Zhang X."/>
            <person name="Wang G."/>
            <person name="Ma X."/>
            <person name="Yu J."/>
            <person name="You J."/>
            <person name="Xue Y."/>
            <person name="Ma Y."/>
        </authorList>
    </citation>
    <scope>NUCLEOTIDE SEQUENCE [LARGE SCALE GENOMIC DNA]</scope>
    <source>
        <strain evidence="1 2">B18-69</strain>
    </source>
</reference>
<gene>
    <name evidence="1" type="ORF">GV368_00890</name>
</gene>
<comment type="caution">
    <text evidence="1">The sequence shown here is derived from an EMBL/GenBank/DDBJ whole genome shotgun (WGS) entry which is preliminary data.</text>
</comment>
<proteinExistence type="predicted"/>
<dbReference type="Pfam" id="PF13711">
    <property type="entry name" value="DUF4160"/>
    <property type="match status" value="1"/>
</dbReference>
<sequence>MPTVLRQGSLRIVIYTNDHRPAHVHIIDSGREATFDLHCPDGPPELRLTFGFDRQSLNRIRKMLADRLATLCHQWRQIHGDY</sequence>